<keyword evidence="3" id="KW-1185">Reference proteome</keyword>
<dbReference type="SUPFAM" id="SSF81606">
    <property type="entry name" value="PP2C-like"/>
    <property type="match status" value="1"/>
</dbReference>
<feature type="non-terminal residue" evidence="2">
    <location>
        <position position="1"/>
    </location>
</feature>
<comment type="caution">
    <text evidence="2">The sequence shown here is derived from an EMBL/GenBank/DDBJ whole genome shotgun (WGS) entry which is preliminary data.</text>
</comment>
<dbReference type="InterPro" id="IPR036457">
    <property type="entry name" value="PPM-type-like_dom_sf"/>
</dbReference>
<dbReference type="EMBL" id="JAAXOY010000394">
    <property type="protein sequence ID" value="NKY40557.1"/>
    <property type="molecule type" value="Genomic_DNA"/>
</dbReference>
<dbReference type="InterPro" id="IPR001932">
    <property type="entry name" value="PPM-type_phosphatase-like_dom"/>
</dbReference>
<protein>
    <submittedName>
        <fullName evidence="2">SpoIIE family protein phosphatase</fullName>
    </submittedName>
</protein>
<evidence type="ECO:0000313" key="2">
    <source>
        <dbReference type="EMBL" id="NKY40557.1"/>
    </source>
</evidence>
<dbReference type="Proteomes" id="UP000777774">
    <property type="component" value="Unassembled WGS sequence"/>
</dbReference>
<feature type="domain" description="PPM-type phosphatase" evidence="1">
    <location>
        <begin position="6"/>
        <end position="78"/>
    </location>
</feature>
<evidence type="ECO:0000259" key="1">
    <source>
        <dbReference type="Pfam" id="PF07228"/>
    </source>
</evidence>
<evidence type="ECO:0000313" key="3">
    <source>
        <dbReference type="Proteomes" id="UP000777774"/>
    </source>
</evidence>
<reference evidence="2 3" key="1">
    <citation type="submission" date="2020-04" db="EMBL/GenBank/DDBJ databases">
        <title>MicrobeNet Type strains.</title>
        <authorList>
            <person name="Nicholson A.C."/>
        </authorList>
    </citation>
    <scope>NUCLEOTIDE SEQUENCE [LARGE SCALE GENOMIC DNA]</scope>
    <source>
        <strain evidence="2 3">ATCC BAA-787</strain>
    </source>
</reference>
<name>A0ABX1K4L4_9CELL</name>
<organism evidence="2 3">
    <name type="scientific">Cellulomonas septica</name>
    <dbReference type="NCBI Taxonomy" id="285080"/>
    <lineage>
        <taxon>Bacteria</taxon>
        <taxon>Bacillati</taxon>
        <taxon>Actinomycetota</taxon>
        <taxon>Actinomycetes</taxon>
        <taxon>Micrococcales</taxon>
        <taxon>Cellulomonadaceae</taxon>
        <taxon>Cellulomonas</taxon>
    </lineage>
</organism>
<dbReference type="RefSeq" id="WP_168679486.1">
    <property type="nucleotide sequence ID" value="NZ_JAAXOY010000394.1"/>
</dbReference>
<gene>
    <name evidence="2" type="ORF">HGA02_13790</name>
</gene>
<proteinExistence type="predicted"/>
<dbReference type="Gene3D" id="3.60.40.10">
    <property type="entry name" value="PPM-type phosphatase domain"/>
    <property type="match status" value="1"/>
</dbReference>
<dbReference type="Pfam" id="PF07228">
    <property type="entry name" value="SpoIIE"/>
    <property type="match status" value="1"/>
</dbReference>
<sequence length="80" mass="8173">APPPVRDAAHVDLAPGDLLVTFSDGVLDVLDGTLASVDEVARRLGGASSASDAVDRVLALARGATDRPDDLTVVAVQREP</sequence>
<accession>A0ABX1K4L4</accession>